<reference evidence="1 2" key="1">
    <citation type="journal article" date="2019" name="Commun. Biol.">
        <title>The bagworm genome reveals a unique fibroin gene that provides high tensile strength.</title>
        <authorList>
            <person name="Kono N."/>
            <person name="Nakamura H."/>
            <person name="Ohtoshi R."/>
            <person name="Tomita M."/>
            <person name="Numata K."/>
            <person name="Arakawa K."/>
        </authorList>
    </citation>
    <scope>NUCLEOTIDE SEQUENCE [LARGE SCALE GENOMIC DNA]</scope>
</reference>
<keyword evidence="2" id="KW-1185">Reference proteome</keyword>
<organism evidence="1 2">
    <name type="scientific">Eumeta variegata</name>
    <name type="common">Bagworm moth</name>
    <name type="synonym">Eumeta japonica</name>
    <dbReference type="NCBI Taxonomy" id="151549"/>
    <lineage>
        <taxon>Eukaryota</taxon>
        <taxon>Metazoa</taxon>
        <taxon>Ecdysozoa</taxon>
        <taxon>Arthropoda</taxon>
        <taxon>Hexapoda</taxon>
        <taxon>Insecta</taxon>
        <taxon>Pterygota</taxon>
        <taxon>Neoptera</taxon>
        <taxon>Endopterygota</taxon>
        <taxon>Lepidoptera</taxon>
        <taxon>Glossata</taxon>
        <taxon>Ditrysia</taxon>
        <taxon>Tineoidea</taxon>
        <taxon>Psychidae</taxon>
        <taxon>Oiketicinae</taxon>
        <taxon>Eumeta</taxon>
    </lineage>
</organism>
<protein>
    <submittedName>
        <fullName evidence="1">Uncharacterized protein</fullName>
    </submittedName>
</protein>
<gene>
    <name evidence="1" type="ORF">EVAR_94253_1</name>
</gene>
<proteinExistence type="predicted"/>
<evidence type="ECO:0000313" key="1">
    <source>
        <dbReference type="EMBL" id="GBP27849.1"/>
    </source>
</evidence>
<comment type="caution">
    <text evidence="1">The sequence shown here is derived from an EMBL/GenBank/DDBJ whole genome shotgun (WGS) entry which is preliminary data.</text>
</comment>
<dbReference type="AlphaFoldDB" id="A0A4C1UND8"/>
<dbReference type="EMBL" id="BGZK01000199">
    <property type="protein sequence ID" value="GBP27849.1"/>
    <property type="molecule type" value="Genomic_DNA"/>
</dbReference>
<dbReference type="Proteomes" id="UP000299102">
    <property type="component" value="Unassembled WGS sequence"/>
</dbReference>
<sequence length="92" mass="10472">MRASERHASLPLGHGCPNLIVGHIPVYFDYKAHSIDVLVVHSIKRTTITKFVTETDITVFEFCKPFINSRLAVHRQKQFNPDEGSTELSNYT</sequence>
<dbReference type="OrthoDB" id="1470350at2759"/>
<name>A0A4C1UND8_EUMVA</name>
<accession>A0A4C1UND8</accession>
<evidence type="ECO:0000313" key="2">
    <source>
        <dbReference type="Proteomes" id="UP000299102"/>
    </source>
</evidence>